<feature type="transmembrane region" description="Helical" evidence="1">
    <location>
        <begin position="137"/>
        <end position="163"/>
    </location>
</feature>
<dbReference type="InterPro" id="IPR001633">
    <property type="entry name" value="EAL_dom"/>
</dbReference>
<dbReference type="InterPro" id="IPR035919">
    <property type="entry name" value="EAL_sf"/>
</dbReference>
<dbReference type="InterPro" id="IPR052155">
    <property type="entry name" value="Biofilm_reg_signaling"/>
</dbReference>
<evidence type="ECO:0000313" key="5">
    <source>
        <dbReference type="EMBL" id="MDR7272610.1"/>
    </source>
</evidence>
<proteinExistence type="predicted"/>
<evidence type="ECO:0000313" key="6">
    <source>
        <dbReference type="Proteomes" id="UP001180453"/>
    </source>
</evidence>
<dbReference type="InterPro" id="IPR043128">
    <property type="entry name" value="Rev_trsase/Diguanyl_cyclase"/>
</dbReference>
<dbReference type="Gene3D" id="3.30.70.270">
    <property type="match status" value="1"/>
</dbReference>
<dbReference type="Gene3D" id="3.20.20.450">
    <property type="entry name" value="EAL domain"/>
    <property type="match status" value="1"/>
</dbReference>
<dbReference type="EMBL" id="JAVDXU010000005">
    <property type="protein sequence ID" value="MDR7272610.1"/>
    <property type="molecule type" value="Genomic_DNA"/>
</dbReference>
<dbReference type="PROSITE" id="PS50924">
    <property type="entry name" value="MHYT"/>
    <property type="match status" value="1"/>
</dbReference>
<dbReference type="SUPFAM" id="SSF55073">
    <property type="entry name" value="Nucleotide cyclase"/>
    <property type="match status" value="1"/>
</dbReference>
<dbReference type="Pfam" id="PF03707">
    <property type="entry name" value="MHYT"/>
    <property type="match status" value="3"/>
</dbReference>
<reference evidence="5 6" key="1">
    <citation type="submission" date="2023-07" db="EMBL/GenBank/DDBJ databases">
        <title>Sorghum-associated microbial communities from plants grown in Nebraska, USA.</title>
        <authorList>
            <person name="Schachtman D."/>
        </authorList>
    </citation>
    <scope>NUCLEOTIDE SEQUENCE [LARGE SCALE GENOMIC DNA]</scope>
    <source>
        <strain evidence="5 6">BE314</strain>
    </source>
</reference>
<dbReference type="SUPFAM" id="SSF141868">
    <property type="entry name" value="EAL domain-like"/>
    <property type="match status" value="1"/>
</dbReference>
<dbReference type="SMART" id="SM00267">
    <property type="entry name" value="GGDEF"/>
    <property type="match status" value="1"/>
</dbReference>
<evidence type="ECO:0000259" key="2">
    <source>
        <dbReference type="PROSITE" id="PS50883"/>
    </source>
</evidence>
<feature type="transmembrane region" description="Helical" evidence="1">
    <location>
        <begin position="43"/>
        <end position="68"/>
    </location>
</feature>
<feature type="domain" description="EAL" evidence="2">
    <location>
        <begin position="444"/>
        <end position="697"/>
    </location>
</feature>
<dbReference type="CDD" id="cd01948">
    <property type="entry name" value="EAL"/>
    <property type="match status" value="1"/>
</dbReference>
<feature type="transmembrane region" description="Helical" evidence="1">
    <location>
        <begin position="175"/>
        <end position="194"/>
    </location>
</feature>
<dbReference type="Pfam" id="PF00990">
    <property type="entry name" value="GGDEF"/>
    <property type="match status" value="1"/>
</dbReference>
<dbReference type="NCBIfam" id="TIGR00254">
    <property type="entry name" value="GGDEF"/>
    <property type="match status" value="1"/>
</dbReference>
<dbReference type="PROSITE" id="PS50883">
    <property type="entry name" value="EAL"/>
    <property type="match status" value="1"/>
</dbReference>
<accession>A0ABU1YUS8</accession>
<comment type="caution">
    <text evidence="5">The sequence shown here is derived from an EMBL/GenBank/DDBJ whole genome shotgun (WGS) entry which is preliminary data.</text>
</comment>
<dbReference type="CDD" id="cd01949">
    <property type="entry name" value="GGDEF"/>
    <property type="match status" value="1"/>
</dbReference>
<keyword evidence="6" id="KW-1185">Reference proteome</keyword>
<feature type="transmembrane region" description="Helical" evidence="1">
    <location>
        <begin position="12"/>
        <end position="31"/>
    </location>
</feature>
<dbReference type="RefSeq" id="WP_310272063.1">
    <property type="nucleotide sequence ID" value="NZ_JAVDXU010000005.1"/>
</dbReference>
<keyword evidence="1" id="KW-1133">Transmembrane helix</keyword>
<evidence type="ECO:0000259" key="3">
    <source>
        <dbReference type="PROSITE" id="PS50887"/>
    </source>
</evidence>
<feature type="transmembrane region" description="Helical" evidence="1">
    <location>
        <begin position="214"/>
        <end position="235"/>
    </location>
</feature>
<name>A0ABU1YUS8_ROSSA</name>
<organism evidence="5 6">
    <name type="scientific">Roseateles saccharophilus</name>
    <name type="common">Pseudomonas saccharophila</name>
    <dbReference type="NCBI Taxonomy" id="304"/>
    <lineage>
        <taxon>Bacteria</taxon>
        <taxon>Pseudomonadati</taxon>
        <taxon>Pseudomonadota</taxon>
        <taxon>Betaproteobacteria</taxon>
        <taxon>Burkholderiales</taxon>
        <taxon>Sphaerotilaceae</taxon>
        <taxon>Roseateles</taxon>
    </lineage>
</organism>
<keyword evidence="1" id="KW-0472">Membrane</keyword>
<dbReference type="InterPro" id="IPR029787">
    <property type="entry name" value="Nucleotide_cyclase"/>
</dbReference>
<evidence type="ECO:0000259" key="4">
    <source>
        <dbReference type="PROSITE" id="PS50924"/>
    </source>
</evidence>
<dbReference type="PANTHER" id="PTHR44757:SF2">
    <property type="entry name" value="BIOFILM ARCHITECTURE MAINTENANCE PROTEIN MBAA"/>
    <property type="match status" value="1"/>
</dbReference>
<dbReference type="Pfam" id="PF00563">
    <property type="entry name" value="EAL"/>
    <property type="match status" value="1"/>
</dbReference>
<dbReference type="InterPro" id="IPR005330">
    <property type="entry name" value="MHYT_dom"/>
</dbReference>
<feature type="transmembrane region" description="Helical" evidence="1">
    <location>
        <begin position="109"/>
        <end position="131"/>
    </location>
</feature>
<dbReference type="InterPro" id="IPR000160">
    <property type="entry name" value="GGDEF_dom"/>
</dbReference>
<dbReference type="PANTHER" id="PTHR44757">
    <property type="entry name" value="DIGUANYLATE CYCLASE DGCP"/>
    <property type="match status" value="1"/>
</dbReference>
<sequence>MQYLPSSYAPWVVAASLLIASFASFVALDLAKRVRTRDRGVALSWWIGGSLAMGTGIWCMHFVGMLAFSLPIPLGYTVGLTVASWIAGVAVSAIALFVASQGELNWRRLAGGAIAMGLGICAMHYTGMAALDMSPGIVWNPLLVAASALIAIGASAAALLIFFWLRKMGEKRGMIFQPLAALVMGIAICGMHYTGMAAASFPAGTVCLSADALAGPQLGMVVSVSSIALLAMTLFTSTLDARMRSSLKVANVKLETANEELRRRAFQDPLTGLPNRMLFEDRLAHALQRHARAGEQISERNAGKVAVLFVDLDGFKPINDSLGHAAGDAVLKEVAVRLSSAARDADTVARIGGDEFVLLMEDVSSLADCVSLARRLIEALAAPLEIGGRRVALSGSVGIAAYPDHGDGAKLVMHADAAMYTAKRAGGSTYALYETHMDEGAQEQLHLLNDLRLAIDQGQLQLHYQPKIDGQHGQIRGVEALLRWNHPERGLLNPGLFIPIAERFGLINSLGNWVIDEACRQMHAWAEIGLHMRVAINLSVHQLREEDLARRIEAALARNFVEPSQLLCEITESVAMEDIKSTQRAFEQLARIGVFLSIDDFGTGYSSLSYLRQLPARQLKIDRSFVCDVEGSADARAIVSAVIQLAHELGLRVVAEGVETQGQRDILLALHCDELQGYFLARPMAAATLEAWTEGRKPVGTADFSPSVLGGHLMMDGGAGATG</sequence>
<dbReference type="Proteomes" id="UP001180453">
    <property type="component" value="Unassembled WGS sequence"/>
</dbReference>
<evidence type="ECO:0000256" key="1">
    <source>
        <dbReference type="PROSITE-ProRule" id="PRU00244"/>
    </source>
</evidence>
<protein>
    <submittedName>
        <fullName evidence="5">Diguanylate cyclase (GGDEF)-like protein</fullName>
    </submittedName>
</protein>
<dbReference type="SMART" id="SM00052">
    <property type="entry name" value="EAL"/>
    <property type="match status" value="1"/>
</dbReference>
<gene>
    <name evidence="5" type="ORF">J2X20_005293</name>
</gene>
<feature type="domain" description="MHYT" evidence="4">
    <location>
        <begin position="8"/>
        <end position="202"/>
    </location>
</feature>
<feature type="transmembrane region" description="Helical" evidence="1">
    <location>
        <begin position="74"/>
        <end position="97"/>
    </location>
</feature>
<dbReference type="PROSITE" id="PS50887">
    <property type="entry name" value="GGDEF"/>
    <property type="match status" value="1"/>
</dbReference>
<keyword evidence="1" id="KW-0812">Transmembrane</keyword>
<feature type="domain" description="GGDEF" evidence="3">
    <location>
        <begin position="303"/>
        <end position="435"/>
    </location>
</feature>